<dbReference type="KEGG" id="gtr:GLOTRDRAFT_129558"/>
<dbReference type="AlphaFoldDB" id="S7Q759"/>
<feature type="region of interest" description="Disordered" evidence="1">
    <location>
        <begin position="60"/>
        <end position="79"/>
    </location>
</feature>
<keyword evidence="3" id="KW-1185">Reference proteome</keyword>
<dbReference type="Proteomes" id="UP000030669">
    <property type="component" value="Unassembled WGS sequence"/>
</dbReference>
<proteinExistence type="predicted"/>
<gene>
    <name evidence="2" type="ORF">GLOTRDRAFT_129558</name>
</gene>
<protein>
    <submittedName>
        <fullName evidence="2">Uncharacterized protein</fullName>
    </submittedName>
</protein>
<accession>S7Q759</accession>
<organism evidence="2 3">
    <name type="scientific">Gloeophyllum trabeum (strain ATCC 11539 / FP-39264 / Madison 617)</name>
    <name type="common">Brown rot fungus</name>
    <dbReference type="NCBI Taxonomy" id="670483"/>
    <lineage>
        <taxon>Eukaryota</taxon>
        <taxon>Fungi</taxon>
        <taxon>Dikarya</taxon>
        <taxon>Basidiomycota</taxon>
        <taxon>Agaricomycotina</taxon>
        <taxon>Agaricomycetes</taxon>
        <taxon>Gloeophyllales</taxon>
        <taxon>Gloeophyllaceae</taxon>
        <taxon>Gloeophyllum</taxon>
    </lineage>
</organism>
<evidence type="ECO:0000313" key="3">
    <source>
        <dbReference type="Proteomes" id="UP000030669"/>
    </source>
</evidence>
<evidence type="ECO:0000313" key="2">
    <source>
        <dbReference type="EMBL" id="EPQ55278.1"/>
    </source>
</evidence>
<dbReference type="HOGENOM" id="CLU_2606258_0_0_1"/>
<sequence length="79" mass="8711">MSTSITATTSTTITTTRTLRVCCAQAARPTPSRKHSLRIVLPPTSAGTAVITYTWPEDRVSYHGPRKDNLPRRKEGRAD</sequence>
<dbReference type="EMBL" id="KB469302">
    <property type="protein sequence ID" value="EPQ55278.1"/>
    <property type="molecule type" value="Genomic_DNA"/>
</dbReference>
<name>S7Q759_GLOTA</name>
<dbReference type="RefSeq" id="XP_007866424.1">
    <property type="nucleotide sequence ID" value="XM_007868233.1"/>
</dbReference>
<reference evidence="2 3" key="1">
    <citation type="journal article" date="2012" name="Science">
        <title>The Paleozoic origin of enzymatic lignin decomposition reconstructed from 31 fungal genomes.</title>
        <authorList>
            <person name="Floudas D."/>
            <person name="Binder M."/>
            <person name="Riley R."/>
            <person name="Barry K."/>
            <person name="Blanchette R.A."/>
            <person name="Henrissat B."/>
            <person name="Martinez A.T."/>
            <person name="Otillar R."/>
            <person name="Spatafora J.W."/>
            <person name="Yadav J.S."/>
            <person name="Aerts A."/>
            <person name="Benoit I."/>
            <person name="Boyd A."/>
            <person name="Carlson A."/>
            <person name="Copeland A."/>
            <person name="Coutinho P.M."/>
            <person name="de Vries R.P."/>
            <person name="Ferreira P."/>
            <person name="Findley K."/>
            <person name="Foster B."/>
            <person name="Gaskell J."/>
            <person name="Glotzer D."/>
            <person name="Gorecki P."/>
            <person name="Heitman J."/>
            <person name="Hesse C."/>
            <person name="Hori C."/>
            <person name="Igarashi K."/>
            <person name="Jurgens J.A."/>
            <person name="Kallen N."/>
            <person name="Kersten P."/>
            <person name="Kohler A."/>
            <person name="Kuees U."/>
            <person name="Kumar T.K.A."/>
            <person name="Kuo A."/>
            <person name="LaButti K."/>
            <person name="Larrondo L.F."/>
            <person name="Lindquist E."/>
            <person name="Ling A."/>
            <person name="Lombard V."/>
            <person name="Lucas S."/>
            <person name="Lundell T."/>
            <person name="Martin R."/>
            <person name="McLaughlin D.J."/>
            <person name="Morgenstern I."/>
            <person name="Morin E."/>
            <person name="Murat C."/>
            <person name="Nagy L.G."/>
            <person name="Nolan M."/>
            <person name="Ohm R.A."/>
            <person name="Patyshakuliyeva A."/>
            <person name="Rokas A."/>
            <person name="Ruiz-Duenas F.J."/>
            <person name="Sabat G."/>
            <person name="Salamov A."/>
            <person name="Samejima M."/>
            <person name="Schmutz J."/>
            <person name="Slot J.C."/>
            <person name="St John F."/>
            <person name="Stenlid J."/>
            <person name="Sun H."/>
            <person name="Sun S."/>
            <person name="Syed K."/>
            <person name="Tsang A."/>
            <person name="Wiebenga A."/>
            <person name="Young D."/>
            <person name="Pisabarro A."/>
            <person name="Eastwood D.C."/>
            <person name="Martin F."/>
            <person name="Cullen D."/>
            <person name="Grigoriev I.V."/>
            <person name="Hibbett D.S."/>
        </authorList>
    </citation>
    <scope>NUCLEOTIDE SEQUENCE [LARGE SCALE GENOMIC DNA]</scope>
    <source>
        <strain evidence="2 3">ATCC 11539</strain>
    </source>
</reference>
<evidence type="ECO:0000256" key="1">
    <source>
        <dbReference type="SAM" id="MobiDB-lite"/>
    </source>
</evidence>
<dbReference type="GeneID" id="19301964"/>